<dbReference type="Pfam" id="PF00501">
    <property type="entry name" value="AMP-binding"/>
    <property type="match status" value="1"/>
</dbReference>
<evidence type="ECO:0000313" key="3">
    <source>
        <dbReference type="EMBL" id="GDY54617.1"/>
    </source>
</evidence>
<comment type="caution">
    <text evidence="3">The sequence shown here is derived from an EMBL/GenBank/DDBJ whole genome shotgun (WGS) entry which is preliminary data.</text>
</comment>
<dbReference type="PANTHER" id="PTHR45527:SF1">
    <property type="entry name" value="FATTY ACID SYNTHASE"/>
    <property type="match status" value="1"/>
</dbReference>
<sequence length="487" mass="51047">MLLRYADARADLVLVARRSACGEHELRELAAYLLEGTGPRPRIAEAVGQWAATETVGQLPATGTRPEAEWGLGAPARSGQVGAVPVELRACVISPAGRAASGTHARGVAETPTWLRHEGAPAPCDRTHQTPHADPTGDMTQALKEPQPSQATLHAAVALVLARYSAGESTAVAELGADAAPGDALVRSVPCDERLTAAAYVALWHPDSGETAGAPGPVPEVGVVFSEARQGVDYRPFLAPALPVVVHWRRGADGTVDGVLTYDEGEVAPEIARNLAAHIGHVADQLTAYPDRPLTEIDLMPRTEALALVECGATPALSDPATLNRTVHGLFEETVRRQPDAVAVVDGDNRLTYAQLDQRADRLARGLRALGTASGDLVGVALDRTADLIVTLLGVLKAGGVYVPMDIRYPEERLRYTAEQAGLRIVVGSADSFPEIENVRVLDPGELAELGEPGERGAEEPPSGAVDGSSPAYVIFTSGSTGRPKGS</sequence>
<evidence type="ECO:0000313" key="4">
    <source>
        <dbReference type="Proteomes" id="UP000301309"/>
    </source>
</evidence>
<dbReference type="SUPFAM" id="SSF56801">
    <property type="entry name" value="Acetyl-CoA synthetase-like"/>
    <property type="match status" value="1"/>
</dbReference>
<dbReference type="PANTHER" id="PTHR45527">
    <property type="entry name" value="NONRIBOSOMAL PEPTIDE SYNTHETASE"/>
    <property type="match status" value="1"/>
</dbReference>
<proteinExistence type="predicted"/>
<dbReference type="Gene3D" id="3.30.559.30">
    <property type="entry name" value="Nonribosomal peptide synthetase, condensation domain"/>
    <property type="match status" value="1"/>
</dbReference>
<dbReference type="GO" id="GO:0043041">
    <property type="term" value="P:amino acid activation for nonribosomal peptide biosynthetic process"/>
    <property type="evidence" value="ECO:0007669"/>
    <property type="project" value="TreeGrafter"/>
</dbReference>
<feature type="domain" description="AMP-dependent synthetase/ligase" evidence="2">
    <location>
        <begin position="331"/>
        <end position="486"/>
    </location>
</feature>
<keyword evidence="4" id="KW-1185">Reference proteome</keyword>
<dbReference type="GO" id="GO:0031177">
    <property type="term" value="F:phosphopantetheine binding"/>
    <property type="evidence" value="ECO:0007669"/>
    <property type="project" value="TreeGrafter"/>
</dbReference>
<dbReference type="GO" id="GO:0044550">
    <property type="term" value="P:secondary metabolite biosynthetic process"/>
    <property type="evidence" value="ECO:0007669"/>
    <property type="project" value="TreeGrafter"/>
</dbReference>
<protein>
    <recommendedName>
        <fullName evidence="2">AMP-dependent synthetase/ligase domain-containing protein</fullName>
    </recommendedName>
</protein>
<dbReference type="InterPro" id="IPR000873">
    <property type="entry name" value="AMP-dep_synth/lig_dom"/>
</dbReference>
<feature type="region of interest" description="Disordered" evidence="1">
    <location>
        <begin position="445"/>
        <end position="487"/>
    </location>
</feature>
<dbReference type="SUPFAM" id="SSF52777">
    <property type="entry name" value="CoA-dependent acyltransferases"/>
    <property type="match status" value="1"/>
</dbReference>
<accession>A0A4D4L7J5</accession>
<gene>
    <name evidence="3" type="ORF">SVIO_052400</name>
</gene>
<reference evidence="3 4" key="1">
    <citation type="journal article" date="2020" name="Int. J. Syst. Evol. Microbiol.">
        <title>Reclassification of Streptomyces castelarensis and Streptomyces sporoclivatus as later heterotypic synonyms of Streptomyces antimycoticus.</title>
        <authorList>
            <person name="Komaki H."/>
            <person name="Tamura T."/>
        </authorList>
    </citation>
    <scope>NUCLEOTIDE SEQUENCE [LARGE SCALE GENOMIC DNA]</scope>
    <source>
        <strain evidence="3 4">NBRC 13459</strain>
    </source>
</reference>
<dbReference type="Gene3D" id="3.40.50.12780">
    <property type="entry name" value="N-terminal domain of ligase-like"/>
    <property type="match status" value="1"/>
</dbReference>
<dbReference type="InterPro" id="IPR042099">
    <property type="entry name" value="ANL_N_sf"/>
</dbReference>
<dbReference type="PROSITE" id="PS00455">
    <property type="entry name" value="AMP_BINDING"/>
    <property type="match status" value="1"/>
</dbReference>
<dbReference type="EMBL" id="BJHW01000001">
    <property type="protein sequence ID" value="GDY54617.1"/>
    <property type="molecule type" value="Genomic_DNA"/>
</dbReference>
<dbReference type="InterPro" id="IPR020845">
    <property type="entry name" value="AMP-binding_CS"/>
</dbReference>
<evidence type="ECO:0000259" key="2">
    <source>
        <dbReference type="Pfam" id="PF00501"/>
    </source>
</evidence>
<organism evidence="3 4">
    <name type="scientific">Streptomyces violaceusniger</name>
    <dbReference type="NCBI Taxonomy" id="68280"/>
    <lineage>
        <taxon>Bacteria</taxon>
        <taxon>Bacillati</taxon>
        <taxon>Actinomycetota</taxon>
        <taxon>Actinomycetes</taxon>
        <taxon>Kitasatosporales</taxon>
        <taxon>Streptomycetaceae</taxon>
        <taxon>Streptomyces</taxon>
        <taxon>Streptomyces violaceusniger group</taxon>
    </lineage>
</organism>
<evidence type="ECO:0000256" key="1">
    <source>
        <dbReference type="SAM" id="MobiDB-lite"/>
    </source>
</evidence>
<name>A0A4D4L7J5_STRVO</name>
<dbReference type="Proteomes" id="UP000301309">
    <property type="component" value="Unassembled WGS sequence"/>
</dbReference>
<dbReference type="AlphaFoldDB" id="A0A4D4L7J5"/>
<dbReference type="GO" id="GO:0005829">
    <property type="term" value="C:cytosol"/>
    <property type="evidence" value="ECO:0007669"/>
    <property type="project" value="TreeGrafter"/>
</dbReference>